<sequence length="158" mass="17543">MSEVTQADAQLTALVLDLENRRHQALIAVDLAALDAMFDEDLVHIHAPGLTHNKTQLLEHVDKRRPYLETRRGELTIRVIGDVLIVTGPLTNRLRSPEGGERTIGGVVTQVLRRDNAGTWRFLSFQMTPTGEHVWPTLPGEQWTSAEPIAGTPAPNEK</sequence>
<protein>
    <recommendedName>
        <fullName evidence="1">DUF4440 domain-containing protein</fullName>
    </recommendedName>
</protein>
<evidence type="ECO:0000313" key="2">
    <source>
        <dbReference type="EMBL" id="GAA3880700.1"/>
    </source>
</evidence>
<dbReference type="EMBL" id="BAABCN010000007">
    <property type="protein sequence ID" value="GAA3880700.1"/>
    <property type="molecule type" value="Genomic_DNA"/>
</dbReference>
<dbReference type="InterPro" id="IPR027843">
    <property type="entry name" value="DUF4440"/>
</dbReference>
<reference evidence="3" key="1">
    <citation type="journal article" date="2019" name="Int. J. Syst. Evol. Microbiol.">
        <title>The Global Catalogue of Microorganisms (GCM) 10K type strain sequencing project: providing services to taxonomists for standard genome sequencing and annotation.</title>
        <authorList>
            <consortium name="The Broad Institute Genomics Platform"/>
            <consortium name="The Broad Institute Genome Sequencing Center for Infectious Disease"/>
            <person name="Wu L."/>
            <person name="Ma J."/>
        </authorList>
    </citation>
    <scope>NUCLEOTIDE SEQUENCE [LARGE SCALE GENOMIC DNA]</scope>
    <source>
        <strain evidence="3">JCM 17021</strain>
    </source>
</reference>
<keyword evidence="3" id="KW-1185">Reference proteome</keyword>
<comment type="caution">
    <text evidence="2">The sequence shown here is derived from an EMBL/GenBank/DDBJ whole genome shotgun (WGS) entry which is preliminary data.</text>
</comment>
<proteinExistence type="predicted"/>
<dbReference type="Gene3D" id="3.10.450.50">
    <property type="match status" value="1"/>
</dbReference>
<dbReference type="InterPro" id="IPR032710">
    <property type="entry name" value="NTF2-like_dom_sf"/>
</dbReference>
<name>A0ABP7KLP7_9MICO</name>
<gene>
    <name evidence="2" type="ORF">GCM10022381_23690</name>
</gene>
<dbReference type="Pfam" id="PF14534">
    <property type="entry name" value="DUF4440"/>
    <property type="match status" value="1"/>
</dbReference>
<evidence type="ECO:0000259" key="1">
    <source>
        <dbReference type="Pfam" id="PF14534"/>
    </source>
</evidence>
<accession>A0ABP7KLP7</accession>
<dbReference type="Proteomes" id="UP001501803">
    <property type="component" value="Unassembled WGS sequence"/>
</dbReference>
<feature type="domain" description="DUF4440" evidence="1">
    <location>
        <begin position="15"/>
        <end position="121"/>
    </location>
</feature>
<dbReference type="SUPFAM" id="SSF54427">
    <property type="entry name" value="NTF2-like"/>
    <property type="match status" value="1"/>
</dbReference>
<dbReference type="RefSeq" id="WP_345066731.1">
    <property type="nucleotide sequence ID" value="NZ_BAABCN010000007.1"/>
</dbReference>
<evidence type="ECO:0000313" key="3">
    <source>
        <dbReference type="Proteomes" id="UP001501803"/>
    </source>
</evidence>
<organism evidence="2 3">
    <name type="scientific">Leifsonia kafniensis</name>
    <dbReference type="NCBI Taxonomy" id="475957"/>
    <lineage>
        <taxon>Bacteria</taxon>
        <taxon>Bacillati</taxon>
        <taxon>Actinomycetota</taxon>
        <taxon>Actinomycetes</taxon>
        <taxon>Micrococcales</taxon>
        <taxon>Microbacteriaceae</taxon>
        <taxon>Leifsonia</taxon>
    </lineage>
</organism>